<evidence type="ECO:0000313" key="2">
    <source>
        <dbReference type="Proteomes" id="UP001642464"/>
    </source>
</evidence>
<proteinExistence type="predicted"/>
<gene>
    <name evidence="1" type="ORF">SCF082_LOCUS26624</name>
</gene>
<dbReference type="EMBL" id="CAXAMM010020247">
    <property type="protein sequence ID" value="CAK9047552.1"/>
    <property type="molecule type" value="Genomic_DNA"/>
</dbReference>
<evidence type="ECO:0000313" key="1">
    <source>
        <dbReference type="EMBL" id="CAK9047552.1"/>
    </source>
</evidence>
<keyword evidence="2" id="KW-1185">Reference proteome</keyword>
<comment type="caution">
    <text evidence="1">The sequence shown here is derived from an EMBL/GenBank/DDBJ whole genome shotgun (WGS) entry which is preliminary data.</text>
</comment>
<accession>A0ABP0MA32</accession>
<feature type="non-terminal residue" evidence="1">
    <location>
        <position position="1"/>
    </location>
</feature>
<reference evidence="1 2" key="1">
    <citation type="submission" date="2024-02" db="EMBL/GenBank/DDBJ databases">
        <authorList>
            <person name="Chen Y."/>
            <person name="Shah S."/>
            <person name="Dougan E. K."/>
            <person name="Thang M."/>
            <person name="Chan C."/>
        </authorList>
    </citation>
    <scope>NUCLEOTIDE SEQUENCE [LARGE SCALE GENOMIC DNA]</scope>
</reference>
<sequence length="78" mass="8404">EKPSSLEDALASLGAAEAIEEGFLDYSTQLEEEYERRLLIQRPLFGMSLTSAEEAADFAKGALEELTALAYTVAHPAG</sequence>
<dbReference type="Proteomes" id="UP001642464">
    <property type="component" value="Unassembled WGS sequence"/>
</dbReference>
<organism evidence="1 2">
    <name type="scientific">Durusdinium trenchii</name>
    <dbReference type="NCBI Taxonomy" id="1381693"/>
    <lineage>
        <taxon>Eukaryota</taxon>
        <taxon>Sar</taxon>
        <taxon>Alveolata</taxon>
        <taxon>Dinophyceae</taxon>
        <taxon>Suessiales</taxon>
        <taxon>Symbiodiniaceae</taxon>
        <taxon>Durusdinium</taxon>
    </lineage>
</organism>
<feature type="non-terminal residue" evidence="1">
    <location>
        <position position="78"/>
    </location>
</feature>
<name>A0ABP0MA32_9DINO</name>
<protein>
    <submittedName>
        <fullName evidence="1">Uncharacterized protein</fullName>
    </submittedName>
</protein>